<evidence type="ECO:0000259" key="2">
    <source>
        <dbReference type="PROSITE" id="PS50802"/>
    </source>
</evidence>
<dbReference type="GO" id="GO:0016579">
    <property type="term" value="P:protein deubiquitination"/>
    <property type="evidence" value="ECO:0007669"/>
    <property type="project" value="TreeGrafter"/>
</dbReference>
<protein>
    <recommendedName>
        <fullName evidence="2">OTU domain-containing protein</fullName>
    </recommendedName>
</protein>
<dbReference type="InterPro" id="IPR038765">
    <property type="entry name" value="Papain-like_cys_pep_sf"/>
</dbReference>
<organism evidence="3 4">
    <name type="scientific">Acyrthosiphon pisum</name>
    <name type="common">Pea aphid</name>
    <dbReference type="NCBI Taxonomy" id="7029"/>
    <lineage>
        <taxon>Eukaryota</taxon>
        <taxon>Metazoa</taxon>
        <taxon>Ecdysozoa</taxon>
        <taxon>Arthropoda</taxon>
        <taxon>Hexapoda</taxon>
        <taxon>Insecta</taxon>
        <taxon>Pterygota</taxon>
        <taxon>Neoptera</taxon>
        <taxon>Paraneoptera</taxon>
        <taxon>Hemiptera</taxon>
        <taxon>Sternorrhyncha</taxon>
        <taxon>Aphidomorpha</taxon>
        <taxon>Aphidoidea</taxon>
        <taxon>Aphididae</taxon>
        <taxon>Macrosiphini</taxon>
        <taxon>Acyrthosiphon</taxon>
    </lineage>
</organism>
<dbReference type="SUPFAM" id="SSF54001">
    <property type="entry name" value="Cysteine proteinases"/>
    <property type="match status" value="1"/>
</dbReference>
<dbReference type="PANTHER" id="PTHR12419">
    <property type="entry name" value="OTU DOMAIN CONTAINING PROTEIN"/>
    <property type="match status" value="1"/>
</dbReference>
<feature type="region of interest" description="Disordered" evidence="1">
    <location>
        <begin position="1"/>
        <end position="28"/>
    </location>
</feature>
<dbReference type="GeneID" id="115034814"/>
<reference evidence="3" key="2">
    <citation type="submission" date="2022-06" db="UniProtKB">
        <authorList>
            <consortium name="EnsemblMetazoa"/>
        </authorList>
    </citation>
    <scope>IDENTIFICATION</scope>
</reference>
<dbReference type="PANTHER" id="PTHR12419:SF7">
    <property type="entry name" value="OTU DOMAIN-CONTAINING PROTEIN 3"/>
    <property type="match status" value="1"/>
</dbReference>
<dbReference type="InterPro" id="IPR003323">
    <property type="entry name" value="OTU_dom"/>
</dbReference>
<sequence>MNPMENKTEEKYDADKSGSKSSGTDSFKDVDNLQVKDIVYTKSKLDELKDKQVFNPVTKPWQLRQNKILNLKIEKNLIYKYRGKILGEPTKIINIIGDGNCLYRSLSYWITGTEDHHLKIRNLIAEVVKSNENIEKYVGGKNKLLQYLEKNIENDHKY</sequence>
<dbReference type="InterPro" id="IPR050704">
    <property type="entry name" value="Peptidase_C85-like"/>
</dbReference>
<dbReference type="PROSITE" id="PS50802">
    <property type="entry name" value="OTU"/>
    <property type="match status" value="1"/>
</dbReference>
<dbReference type="Gene3D" id="3.90.70.80">
    <property type="match status" value="1"/>
</dbReference>
<accession>A0A8R2NTX4</accession>
<keyword evidence="4" id="KW-1185">Reference proteome</keyword>
<dbReference type="Proteomes" id="UP000007819">
    <property type="component" value="Unassembled WGS sequence"/>
</dbReference>
<dbReference type="OrthoDB" id="409956at2759"/>
<proteinExistence type="predicted"/>
<dbReference type="RefSeq" id="XP_029348138.1">
    <property type="nucleotide sequence ID" value="XM_029492278.1"/>
</dbReference>
<dbReference type="GO" id="GO:0004843">
    <property type="term" value="F:cysteine-type deubiquitinase activity"/>
    <property type="evidence" value="ECO:0007669"/>
    <property type="project" value="TreeGrafter"/>
</dbReference>
<dbReference type="AlphaFoldDB" id="A0A8R2NTX4"/>
<dbReference type="KEGG" id="api:115034814"/>
<feature type="compositionally biased region" description="Basic and acidic residues" evidence="1">
    <location>
        <begin position="1"/>
        <end position="18"/>
    </location>
</feature>
<feature type="domain" description="OTU" evidence="2">
    <location>
        <begin position="90"/>
        <end position="158"/>
    </location>
</feature>
<reference evidence="4" key="1">
    <citation type="submission" date="2010-06" db="EMBL/GenBank/DDBJ databases">
        <authorList>
            <person name="Jiang H."/>
            <person name="Abraham K."/>
            <person name="Ali S."/>
            <person name="Alsbrooks S.L."/>
            <person name="Anim B.N."/>
            <person name="Anosike U.S."/>
            <person name="Attaway T."/>
            <person name="Bandaranaike D.P."/>
            <person name="Battles P.K."/>
            <person name="Bell S.N."/>
            <person name="Bell A.V."/>
            <person name="Beltran B."/>
            <person name="Bickham C."/>
            <person name="Bustamante Y."/>
            <person name="Caleb T."/>
            <person name="Canada A."/>
            <person name="Cardenas V."/>
            <person name="Carter K."/>
            <person name="Chacko J."/>
            <person name="Chandrabose M.N."/>
            <person name="Chavez D."/>
            <person name="Chavez A."/>
            <person name="Chen L."/>
            <person name="Chu H.-S."/>
            <person name="Claassen K.J."/>
            <person name="Cockrell R."/>
            <person name="Collins M."/>
            <person name="Cooper J.A."/>
            <person name="Cree A."/>
            <person name="Curry S.M."/>
            <person name="Da Y."/>
            <person name="Dao M.D."/>
            <person name="Das B."/>
            <person name="Davila M.-L."/>
            <person name="Davy-Carroll L."/>
            <person name="Denson S."/>
            <person name="Dinh H."/>
            <person name="Ebong V.E."/>
            <person name="Edwards J.R."/>
            <person name="Egan A."/>
            <person name="El-Daye J."/>
            <person name="Escobedo L."/>
            <person name="Fernandez S."/>
            <person name="Fernando P.R."/>
            <person name="Flagg N."/>
            <person name="Forbes L.D."/>
            <person name="Fowler R.G."/>
            <person name="Fu Q."/>
            <person name="Gabisi R.A."/>
            <person name="Ganer J."/>
            <person name="Garbino Pronczuk A."/>
            <person name="Garcia R.M."/>
            <person name="Garner T."/>
            <person name="Garrett T.E."/>
            <person name="Gonzalez D.A."/>
            <person name="Hamid H."/>
            <person name="Hawkins E.S."/>
            <person name="Hirani K."/>
            <person name="Hogues M.E."/>
            <person name="Hollins B."/>
            <person name="Hsiao C.-H."/>
            <person name="Jabil R."/>
            <person name="James M.L."/>
            <person name="Jhangiani S.N."/>
            <person name="Johnson B."/>
            <person name="Johnson Q."/>
            <person name="Joshi V."/>
            <person name="Kalu J.B."/>
            <person name="Kam C."/>
            <person name="Kashfia A."/>
            <person name="Keebler J."/>
            <person name="Kisamo H."/>
            <person name="Kovar C.L."/>
            <person name="Lago L.A."/>
            <person name="Lai C.-Y."/>
            <person name="Laidlaw J."/>
            <person name="Lara F."/>
            <person name="Le T.-K."/>
            <person name="Lee S.L."/>
            <person name="Legall F.H."/>
            <person name="Lemon S.J."/>
            <person name="Lewis L.R."/>
            <person name="Li B."/>
            <person name="Liu Y."/>
            <person name="Liu Y.-S."/>
            <person name="Lopez J."/>
            <person name="Lozado R.J."/>
            <person name="Lu J."/>
            <person name="Madu R.C."/>
            <person name="Maheshwari M."/>
            <person name="Maheshwari R."/>
            <person name="Malloy K."/>
            <person name="Martinez E."/>
            <person name="Mathew T."/>
            <person name="Mercado I.C."/>
            <person name="Mercado C."/>
            <person name="Meyer B."/>
            <person name="Montgomery K."/>
            <person name="Morgan M.B."/>
            <person name="Munidasa M."/>
            <person name="Nazareth L.V."/>
            <person name="Nelson J."/>
            <person name="Ng B.M."/>
            <person name="Nguyen N.B."/>
            <person name="Nguyen P.Q."/>
            <person name="Nguyen T."/>
            <person name="Obregon M."/>
            <person name="Okwuonu G.O."/>
            <person name="Onwere C.G."/>
            <person name="Orozco G."/>
            <person name="Parra A."/>
            <person name="Patel S."/>
            <person name="Patil S."/>
            <person name="Perez A."/>
            <person name="Perez Y."/>
            <person name="Pham C."/>
            <person name="Primus E.L."/>
            <person name="Pu L.-L."/>
            <person name="Puazo M."/>
            <person name="Qin X."/>
            <person name="Quiroz J.B."/>
            <person name="Reese J."/>
            <person name="Richards S."/>
            <person name="Rives C.M."/>
            <person name="Robberts R."/>
            <person name="Ruiz S.J."/>
            <person name="Ruiz M.J."/>
            <person name="Santibanez J."/>
            <person name="Schneider B.W."/>
            <person name="Sisson I."/>
            <person name="Smith M."/>
            <person name="Sodergren E."/>
            <person name="Song X.-Z."/>
            <person name="Song B.B."/>
            <person name="Summersgill H."/>
            <person name="Thelus R."/>
            <person name="Thornton R.D."/>
            <person name="Trejos Z.Y."/>
            <person name="Usmani K."/>
            <person name="Vattathil S."/>
            <person name="Villasana D."/>
            <person name="Walker D.L."/>
            <person name="Wang S."/>
            <person name="Wang K."/>
            <person name="White C.S."/>
            <person name="Williams A.C."/>
            <person name="Williamson J."/>
            <person name="Wilson K."/>
            <person name="Woghiren I.O."/>
            <person name="Woodworth J.R."/>
            <person name="Worley K.C."/>
            <person name="Wright R.A."/>
            <person name="Wu W."/>
            <person name="Young L."/>
            <person name="Zhang L."/>
            <person name="Zhang J."/>
            <person name="Zhu Y."/>
            <person name="Muzny D.M."/>
            <person name="Weinstock G."/>
            <person name="Gibbs R.A."/>
        </authorList>
    </citation>
    <scope>NUCLEOTIDE SEQUENCE [LARGE SCALE GENOMIC DNA]</scope>
    <source>
        <strain evidence="4">LSR1</strain>
    </source>
</reference>
<evidence type="ECO:0000313" key="4">
    <source>
        <dbReference type="Proteomes" id="UP000007819"/>
    </source>
</evidence>
<evidence type="ECO:0000256" key="1">
    <source>
        <dbReference type="SAM" id="MobiDB-lite"/>
    </source>
</evidence>
<dbReference type="EnsemblMetazoa" id="XM_029492278.1">
    <property type="protein sequence ID" value="XP_029348138.1"/>
    <property type="gene ID" value="LOC115034814"/>
</dbReference>
<name>A0A8R2NTX4_ACYPI</name>
<evidence type="ECO:0000313" key="3">
    <source>
        <dbReference type="EnsemblMetazoa" id="XP_029348138.1"/>
    </source>
</evidence>